<accession>A0ABT1QW25</accession>
<keyword evidence="2" id="KW-1185">Reference proteome</keyword>
<evidence type="ECO:0000313" key="1">
    <source>
        <dbReference type="EMBL" id="MCQ4166497.1"/>
    </source>
</evidence>
<evidence type="ECO:0000313" key="2">
    <source>
        <dbReference type="Proteomes" id="UP001165498"/>
    </source>
</evidence>
<dbReference type="RefSeq" id="WP_255915682.1">
    <property type="nucleotide sequence ID" value="NZ_JANFQO010000017.1"/>
</dbReference>
<proteinExistence type="predicted"/>
<protein>
    <submittedName>
        <fullName evidence="1">Uncharacterized protein</fullName>
    </submittedName>
</protein>
<comment type="caution">
    <text evidence="1">The sequence shown here is derived from an EMBL/GenBank/DDBJ whole genome shotgun (WGS) entry which is preliminary data.</text>
</comment>
<sequence>MRTLRTLETRVLGYLIERVDERDHLGTVRASWYEVICPQQGNVLGSCAQRADAERIVIRRELEQARRALRLNPGAAAAGIAA</sequence>
<reference evidence="1" key="1">
    <citation type="submission" date="2022-07" db="EMBL/GenBank/DDBJ databases">
        <title>Tahibacter sp., a new gammaproteobacterium isolated from the silt sample collected at pig farm.</title>
        <authorList>
            <person name="Chen H."/>
        </authorList>
    </citation>
    <scope>NUCLEOTIDE SEQUENCE</scope>
    <source>
        <strain evidence="1">P2K</strain>
    </source>
</reference>
<dbReference type="EMBL" id="JANFQO010000017">
    <property type="protein sequence ID" value="MCQ4166497.1"/>
    <property type="molecule type" value="Genomic_DNA"/>
</dbReference>
<name>A0ABT1QW25_9GAMM</name>
<dbReference type="Proteomes" id="UP001165498">
    <property type="component" value="Unassembled WGS sequence"/>
</dbReference>
<organism evidence="1 2">
    <name type="scientific">Tahibacter harae</name>
    <dbReference type="NCBI Taxonomy" id="2963937"/>
    <lineage>
        <taxon>Bacteria</taxon>
        <taxon>Pseudomonadati</taxon>
        <taxon>Pseudomonadota</taxon>
        <taxon>Gammaproteobacteria</taxon>
        <taxon>Lysobacterales</taxon>
        <taxon>Rhodanobacteraceae</taxon>
        <taxon>Tahibacter</taxon>
    </lineage>
</organism>
<gene>
    <name evidence="1" type="ORF">NM961_17405</name>
</gene>